<feature type="region of interest" description="Disordered" evidence="1">
    <location>
        <begin position="236"/>
        <end position="269"/>
    </location>
</feature>
<proteinExistence type="predicted"/>
<reference evidence="2 3" key="1">
    <citation type="submission" date="2016-06" db="EMBL/GenBank/DDBJ databases">
        <title>Comparative genomics of the ectomycorrhizal sister species Rhizopogon vinicolor and Rhizopogon vesiculosus (Basidiomycota: Boletales) reveals a divergence of the mating type B locus.</title>
        <authorList>
            <consortium name="DOE Joint Genome Institute"/>
            <person name="Mujic A.B."/>
            <person name="Kuo A."/>
            <person name="Tritt A."/>
            <person name="Lipzen A."/>
            <person name="Chen C."/>
            <person name="Johnson J."/>
            <person name="Sharma A."/>
            <person name="Barry K."/>
            <person name="Grigoriev I.V."/>
            <person name="Spatafora J.W."/>
        </authorList>
    </citation>
    <scope>NUCLEOTIDE SEQUENCE [LARGE SCALE GENOMIC DNA]</scope>
    <source>
        <strain evidence="2 3">AM-OR11-026</strain>
    </source>
</reference>
<dbReference type="AlphaFoldDB" id="A0A1B7MK40"/>
<dbReference type="Proteomes" id="UP000092154">
    <property type="component" value="Unassembled WGS sequence"/>
</dbReference>
<dbReference type="EMBL" id="KV448868">
    <property type="protein sequence ID" value="OAX32970.1"/>
    <property type="molecule type" value="Genomic_DNA"/>
</dbReference>
<keyword evidence="3" id="KW-1185">Reference proteome</keyword>
<protein>
    <submittedName>
        <fullName evidence="2">Uncharacterized protein</fullName>
    </submittedName>
</protein>
<dbReference type="InParanoid" id="A0A1B7MK40"/>
<dbReference type="OrthoDB" id="3236755at2759"/>
<organism evidence="2 3">
    <name type="scientific">Rhizopogon vinicolor AM-OR11-026</name>
    <dbReference type="NCBI Taxonomy" id="1314800"/>
    <lineage>
        <taxon>Eukaryota</taxon>
        <taxon>Fungi</taxon>
        <taxon>Dikarya</taxon>
        <taxon>Basidiomycota</taxon>
        <taxon>Agaricomycotina</taxon>
        <taxon>Agaricomycetes</taxon>
        <taxon>Agaricomycetidae</taxon>
        <taxon>Boletales</taxon>
        <taxon>Suillineae</taxon>
        <taxon>Rhizopogonaceae</taxon>
        <taxon>Rhizopogon</taxon>
    </lineage>
</organism>
<accession>A0A1B7MK40</accession>
<gene>
    <name evidence="2" type="ORF">K503DRAFT_786833</name>
</gene>
<evidence type="ECO:0000313" key="2">
    <source>
        <dbReference type="EMBL" id="OAX32970.1"/>
    </source>
</evidence>
<evidence type="ECO:0000313" key="3">
    <source>
        <dbReference type="Proteomes" id="UP000092154"/>
    </source>
</evidence>
<name>A0A1B7MK40_9AGAM</name>
<sequence>MDFFQSIKSIDDSLRRLETLLSHLSDCHIPLGNQKYNFVGLNPDAEKIDLYGTSEAAINHELEVTFAPKGRRDNPAPCPFELEKCGPGLVAAVKVLWAALHEQPDSAILQKWVKDLSKAAEYHYKAASKQIPSGNHTPSEKLIEVEPDADDAMEVITIDHQDYVDIPEPPKGKGGRPVDPRLLRIAIRCHKNSQRVYDGLEMRNSHQETHTWICCYMRECSTSTKRGAGWCNAGNSETEAGDQSKEDSDAWLDNSTTDPSDSEDESDYKRCSTQVFLGGDDARLDAPELLDLLSDRSITIGAQNRSQMPGPSSIVADGDL</sequence>
<evidence type="ECO:0000256" key="1">
    <source>
        <dbReference type="SAM" id="MobiDB-lite"/>
    </source>
</evidence>